<gene>
    <name evidence="1" type="ORF">ESV85_06300</name>
</gene>
<organism evidence="1 2">
    <name type="scientific">Algoriphagus aquimarinus</name>
    <dbReference type="NCBI Taxonomy" id="237018"/>
    <lineage>
        <taxon>Bacteria</taxon>
        <taxon>Pseudomonadati</taxon>
        <taxon>Bacteroidota</taxon>
        <taxon>Cytophagia</taxon>
        <taxon>Cytophagales</taxon>
        <taxon>Cyclobacteriaceae</taxon>
        <taxon>Algoriphagus</taxon>
    </lineage>
</organism>
<dbReference type="Proteomes" id="UP000321935">
    <property type="component" value="Unassembled WGS sequence"/>
</dbReference>
<proteinExistence type="predicted"/>
<dbReference type="EMBL" id="VORW01000002">
    <property type="protein sequence ID" value="TXE13582.1"/>
    <property type="molecule type" value="Genomic_DNA"/>
</dbReference>
<protein>
    <submittedName>
        <fullName evidence="1">Uncharacterized protein</fullName>
    </submittedName>
</protein>
<reference evidence="1 2" key="1">
    <citation type="submission" date="2019-08" db="EMBL/GenBank/DDBJ databases">
        <title>Genomes sequence of Algoriphagus aquimarinus ACAM450.</title>
        <authorList>
            <person name="Bowman J.P."/>
        </authorList>
    </citation>
    <scope>NUCLEOTIDE SEQUENCE [LARGE SCALE GENOMIC DNA]</scope>
    <source>
        <strain evidence="1 2">ACAM 450</strain>
    </source>
</reference>
<sequence length="100" mass="11016">MKRGKGSQRKASVAVAAESVPVENPETGKSGKVCGYFKMEVLGKVDRHHVNSFIKRNTEGDIALFTEKNSVYVDIKDIVATHFTVVLGKEATNGTLRWVH</sequence>
<evidence type="ECO:0000313" key="2">
    <source>
        <dbReference type="Proteomes" id="UP000321935"/>
    </source>
</evidence>
<dbReference type="AlphaFoldDB" id="A0A5C7B6Q8"/>
<name>A0A5C7B6Q8_9BACT</name>
<comment type="caution">
    <text evidence="1">The sequence shown here is derived from an EMBL/GenBank/DDBJ whole genome shotgun (WGS) entry which is preliminary data.</text>
</comment>
<accession>A0A5C7B6Q8</accession>
<dbReference type="OrthoDB" id="1023020at2"/>
<evidence type="ECO:0000313" key="1">
    <source>
        <dbReference type="EMBL" id="TXE13582.1"/>
    </source>
</evidence>